<sequence length="385" mass="42849">MANSFHRKHDDGLKARAADRDGKRKWLEAIVDNSGLNRRFYRMTGRPFPSCKKATLWFDLNRQMYQALHCTLRSGPTLASAVSFCVGTCAYDLLIDPDAIGAGLPDDQNQTQTLDLWKAARVQLNCLESTAGRMAGTEAVRRIFGCLMVRDLVKVTNPRARPEQTDDVGFGEKINSLIAESDGAGEEAHLKNMSPPQFRVVVRTSLQEFQDFANLLLLLRRRSPGYPQSVHPKVLRTYAQVSAHSHNWEQAISRGFLAREAIAQAPYACGFDPNSTHFLSSGSVRRTAFLTVQTTCDQDASEKERSDVQDGERSIEPRDAPDAADLDEDAGCDEKEPLAPVLDQSGWILAKPLVAPFSPRHLPLRPLTSEQQRSNHPDFRSYGLA</sequence>
<protein>
    <submittedName>
        <fullName evidence="2">Uncharacterized protein</fullName>
    </submittedName>
</protein>
<dbReference type="HOGENOM" id="CLU_718060_0_0_1"/>
<dbReference type="KEGG" id="ztr:MYCGRDRAFT_97654"/>
<dbReference type="GeneID" id="13400341"/>
<evidence type="ECO:0000313" key="2">
    <source>
        <dbReference type="EMBL" id="EGP82301.1"/>
    </source>
</evidence>
<name>F9XQW5_ZYMTI</name>
<reference evidence="2 3" key="1">
    <citation type="journal article" date="2011" name="PLoS Genet.">
        <title>Finished genome of the fungal wheat pathogen Mycosphaerella graminicola reveals dispensome structure, chromosome plasticity, and stealth pathogenesis.</title>
        <authorList>
            <person name="Goodwin S.B."/>
            <person name="Ben M'barek S."/>
            <person name="Dhillon B."/>
            <person name="Wittenberg A.H.J."/>
            <person name="Crane C.F."/>
            <person name="Hane J.K."/>
            <person name="Foster A.J."/>
            <person name="Van der Lee T.A.J."/>
            <person name="Grimwood J."/>
            <person name="Aerts A."/>
            <person name="Antoniw J."/>
            <person name="Bailey A."/>
            <person name="Bluhm B."/>
            <person name="Bowler J."/>
            <person name="Bristow J."/>
            <person name="van der Burgt A."/>
            <person name="Canto-Canche B."/>
            <person name="Churchill A.C.L."/>
            <person name="Conde-Ferraez L."/>
            <person name="Cools H.J."/>
            <person name="Coutinho P.M."/>
            <person name="Csukai M."/>
            <person name="Dehal P."/>
            <person name="De Wit P."/>
            <person name="Donzelli B."/>
            <person name="van de Geest H.C."/>
            <person name="van Ham R.C.H.J."/>
            <person name="Hammond-Kosack K.E."/>
            <person name="Henrissat B."/>
            <person name="Kilian A."/>
            <person name="Kobayashi A.K."/>
            <person name="Koopmann E."/>
            <person name="Kourmpetis Y."/>
            <person name="Kuzniar A."/>
            <person name="Lindquist E."/>
            <person name="Lombard V."/>
            <person name="Maliepaard C."/>
            <person name="Martins N."/>
            <person name="Mehrabi R."/>
            <person name="Nap J.P.H."/>
            <person name="Ponomarenko A."/>
            <person name="Rudd J.J."/>
            <person name="Salamov A."/>
            <person name="Schmutz J."/>
            <person name="Schouten H.J."/>
            <person name="Shapiro H."/>
            <person name="Stergiopoulos I."/>
            <person name="Torriani S.F.F."/>
            <person name="Tu H."/>
            <person name="de Vries R.P."/>
            <person name="Waalwijk C."/>
            <person name="Ware S.B."/>
            <person name="Wiebenga A."/>
            <person name="Zwiers L.-H."/>
            <person name="Oliver R.P."/>
            <person name="Grigoriev I.V."/>
            <person name="Kema G.H.J."/>
        </authorList>
    </citation>
    <scope>NUCLEOTIDE SEQUENCE [LARGE SCALE GENOMIC DNA]</scope>
    <source>
        <strain evidence="3">CBS 115943 / IPO323</strain>
    </source>
</reference>
<dbReference type="InParanoid" id="F9XQW5"/>
<keyword evidence="3" id="KW-1185">Reference proteome</keyword>
<accession>F9XQW5</accession>
<feature type="compositionally biased region" description="Basic and acidic residues" evidence="1">
    <location>
        <begin position="300"/>
        <end position="321"/>
    </location>
</feature>
<gene>
    <name evidence="2" type="ORF">MYCGRDRAFT_97654</name>
</gene>
<feature type="compositionally biased region" description="Acidic residues" evidence="1">
    <location>
        <begin position="322"/>
        <end position="331"/>
    </location>
</feature>
<feature type="region of interest" description="Disordered" evidence="1">
    <location>
        <begin position="360"/>
        <end position="385"/>
    </location>
</feature>
<dbReference type="AlphaFoldDB" id="F9XQW5"/>
<feature type="region of interest" description="Disordered" evidence="1">
    <location>
        <begin position="295"/>
        <end position="337"/>
    </location>
</feature>
<evidence type="ECO:0000256" key="1">
    <source>
        <dbReference type="SAM" id="MobiDB-lite"/>
    </source>
</evidence>
<organism evidence="2 3">
    <name type="scientific">Zymoseptoria tritici (strain CBS 115943 / IPO323)</name>
    <name type="common">Speckled leaf blotch fungus</name>
    <name type="synonym">Septoria tritici</name>
    <dbReference type="NCBI Taxonomy" id="336722"/>
    <lineage>
        <taxon>Eukaryota</taxon>
        <taxon>Fungi</taxon>
        <taxon>Dikarya</taxon>
        <taxon>Ascomycota</taxon>
        <taxon>Pezizomycotina</taxon>
        <taxon>Dothideomycetes</taxon>
        <taxon>Dothideomycetidae</taxon>
        <taxon>Mycosphaerellales</taxon>
        <taxon>Mycosphaerellaceae</taxon>
        <taxon>Zymoseptoria</taxon>
    </lineage>
</organism>
<dbReference type="Proteomes" id="UP000008062">
    <property type="component" value="Chromosome 15"/>
</dbReference>
<dbReference type="RefSeq" id="XP_003847325.1">
    <property type="nucleotide sequence ID" value="XM_003847277.1"/>
</dbReference>
<proteinExistence type="predicted"/>
<dbReference type="EMBL" id="CM001210">
    <property type="protein sequence ID" value="EGP82301.1"/>
    <property type="molecule type" value="Genomic_DNA"/>
</dbReference>
<evidence type="ECO:0000313" key="3">
    <source>
        <dbReference type="Proteomes" id="UP000008062"/>
    </source>
</evidence>